<accession>A0A1I7U7S7</accession>
<reference evidence="2" key="1">
    <citation type="submission" date="2016-11" db="UniProtKB">
        <authorList>
            <consortium name="WormBaseParasite"/>
        </authorList>
    </citation>
    <scope>IDENTIFICATION</scope>
</reference>
<name>A0A1I7U7S7_9PELO</name>
<evidence type="ECO:0000313" key="1">
    <source>
        <dbReference type="Proteomes" id="UP000095282"/>
    </source>
</evidence>
<protein>
    <submittedName>
        <fullName evidence="2">Ovule protein</fullName>
    </submittedName>
</protein>
<dbReference type="WBParaSite" id="Csp11.Scaffold629.g15715.t1">
    <property type="protein sequence ID" value="Csp11.Scaffold629.g15715.t1"/>
    <property type="gene ID" value="Csp11.Scaffold629.g15715"/>
</dbReference>
<dbReference type="AlphaFoldDB" id="A0A1I7U7S7"/>
<keyword evidence="1" id="KW-1185">Reference proteome</keyword>
<dbReference type="Proteomes" id="UP000095282">
    <property type="component" value="Unplaced"/>
</dbReference>
<evidence type="ECO:0000313" key="2">
    <source>
        <dbReference type="WBParaSite" id="Csp11.Scaffold629.g15715.t1"/>
    </source>
</evidence>
<organism evidence="1 2">
    <name type="scientific">Caenorhabditis tropicalis</name>
    <dbReference type="NCBI Taxonomy" id="1561998"/>
    <lineage>
        <taxon>Eukaryota</taxon>
        <taxon>Metazoa</taxon>
        <taxon>Ecdysozoa</taxon>
        <taxon>Nematoda</taxon>
        <taxon>Chromadorea</taxon>
        <taxon>Rhabditida</taxon>
        <taxon>Rhabditina</taxon>
        <taxon>Rhabditomorpha</taxon>
        <taxon>Rhabditoidea</taxon>
        <taxon>Rhabditidae</taxon>
        <taxon>Peloderinae</taxon>
        <taxon>Caenorhabditis</taxon>
    </lineage>
</organism>
<proteinExistence type="predicted"/>
<sequence length="68" mass="7918">MGMMEREVIKKKGKGEEKEVFEKVDMTRIRQQKTERRAFVAHHTISGKQKKGSLKEEASGIYYESLSE</sequence>